<proteinExistence type="predicted"/>
<organism evidence="1 2">
    <name type="scientific">Evansella vedderi</name>
    <dbReference type="NCBI Taxonomy" id="38282"/>
    <lineage>
        <taxon>Bacteria</taxon>
        <taxon>Bacillati</taxon>
        <taxon>Bacillota</taxon>
        <taxon>Bacilli</taxon>
        <taxon>Bacillales</taxon>
        <taxon>Bacillaceae</taxon>
        <taxon>Evansella</taxon>
    </lineage>
</organism>
<sequence length="104" mass="12193">MNWIIKAKHLNDEKKVIGLEIEDEDGTFDANIKWDGSMEINIKSRTEENVTLTDTIHTYDIDGLIYKLESLKQTCYDYFDGWNDINENRVISEDYNGQEGDFIH</sequence>
<dbReference type="EMBL" id="JAUSUG010000012">
    <property type="protein sequence ID" value="MDQ0255662.1"/>
    <property type="molecule type" value="Genomic_DNA"/>
</dbReference>
<reference evidence="1 2" key="1">
    <citation type="submission" date="2023-07" db="EMBL/GenBank/DDBJ databases">
        <title>Genomic Encyclopedia of Type Strains, Phase IV (KMG-IV): sequencing the most valuable type-strain genomes for metagenomic binning, comparative biology and taxonomic classification.</title>
        <authorList>
            <person name="Goeker M."/>
        </authorList>
    </citation>
    <scope>NUCLEOTIDE SEQUENCE [LARGE SCALE GENOMIC DNA]</scope>
    <source>
        <strain evidence="1 2">DSM 9768</strain>
    </source>
</reference>
<protein>
    <submittedName>
        <fullName evidence="1">Uncharacterized protein</fullName>
    </submittedName>
</protein>
<name>A0ABT9ZWQ1_9BACI</name>
<evidence type="ECO:0000313" key="1">
    <source>
        <dbReference type="EMBL" id="MDQ0255662.1"/>
    </source>
</evidence>
<dbReference type="RefSeq" id="WP_307326715.1">
    <property type="nucleotide sequence ID" value="NZ_JAUSUG010000012.1"/>
</dbReference>
<gene>
    <name evidence="1" type="ORF">J2S74_003044</name>
</gene>
<accession>A0ABT9ZWQ1</accession>
<comment type="caution">
    <text evidence="1">The sequence shown here is derived from an EMBL/GenBank/DDBJ whole genome shotgun (WGS) entry which is preliminary data.</text>
</comment>
<evidence type="ECO:0000313" key="2">
    <source>
        <dbReference type="Proteomes" id="UP001230005"/>
    </source>
</evidence>
<keyword evidence="2" id="KW-1185">Reference proteome</keyword>
<dbReference type="Proteomes" id="UP001230005">
    <property type="component" value="Unassembled WGS sequence"/>
</dbReference>